<gene>
    <name evidence="1" type="ORF">J3R75_001073</name>
</gene>
<reference evidence="1" key="1">
    <citation type="submission" date="2023-07" db="EMBL/GenBank/DDBJ databases">
        <title>Genomic Encyclopedia of Type Strains, Phase IV (KMG-IV): sequencing the most valuable type-strain genomes for metagenomic binning, comparative biology and taxonomic classification.</title>
        <authorList>
            <person name="Goeker M."/>
        </authorList>
    </citation>
    <scope>NUCLEOTIDE SEQUENCE</scope>
    <source>
        <strain evidence="1">DSM 24202</strain>
    </source>
</reference>
<dbReference type="InterPro" id="IPR011204">
    <property type="entry name" value="Virulence_RhuM-like"/>
</dbReference>
<dbReference type="AlphaFoldDB" id="A0AAE3VET3"/>
<sequence>MSEQPGGEIILYQRDHAPAIDVRLDGDTVWLSQQQLADLFQTSRTNVVEHIANIYAEGELSQEATCREFRQVRTEGTREVARTLPFYNLDLIISLGYRVRSRIATSFRIWATERLREYLIKGFTMDDARLKNLGGGGYWKELLERIRDIRSSERVLYRQVLDLYATSVDYDPKAEASVTFFKTVQNKLHYAAHGQTAAEVVAARADADKPFMGLLSFSGSQPTKADVAVAKNYLDADELKRLNALVSAYFDAAEFRAMNHEPTYMKDWLAHLEQLIVAMGGKTLKGAGRPKKTLCCAKVLERKKTSFHCPFCPSQLRRLGPKGPRNMINTGALPRATLRLRRRLPWAIIDRAFSAQMPPG</sequence>
<dbReference type="Proteomes" id="UP001238163">
    <property type="component" value="Unassembled WGS sequence"/>
</dbReference>
<proteinExistence type="predicted"/>
<protein>
    <submittedName>
        <fullName evidence="1">Uncharacterized protein</fullName>
    </submittedName>
</protein>
<comment type="caution">
    <text evidence="1">The sequence shown here is derived from an EMBL/GenBank/DDBJ whole genome shotgun (WGS) entry which is preliminary data.</text>
</comment>
<dbReference type="EMBL" id="JAUSVL010000001">
    <property type="protein sequence ID" value="MDQ0288966.1"/>
    <property type="molecule type" value="Genomic_DNA"/>
</dbReference>
<organism evidence="1 2">
    <name type="scientific">Oligosphaera ethanolica</name>
    <dbReference type="NCBI Taxonomy" id="760260"/>
    <lineage>
        <taxon>Bacteria</taxon>
        <taxon>Pseudomonadati</taxon>
        <taxon>Lentisphaerota</taxon>
        <taxon>Oligosphaeria</taxon>
        <taxon>Oligosphaerales</taxon>
        <taxon>Oligosphaeraceae</taxon>
        <taxon>Oligosphaera</taxon>
    </lineage>
</organism>
<evidence type="ECO:0000313" key="1">
    <source>
        <dbReference type="EMBL" id="MDQ0288966.1"/>
    </source>
</evidence>
<dbReference type="Pfam" id="PF13310">
    <property type="entry name" value="Virulence_RhuM"/>
    <property type="match status" value="1"/>
</dbReference>
<dbReference type="RefSeq" id="WP_307260307.1">
    <property type="nucleotide sequence ID" value="NZ_JAUSVL010000001.1"/>
</dbReference>
<name>A0AAE3VET3_9BACT</name>
<accession>A0AAE3VET3</accession>
<evidence type="ECO:0000313" key="2">
    <source>
        <dbReference type="Proteomes" id="UP001238163"/>
    </source>
</evidence>
<keyword evidence="2" id="KW-1185">Reference proteome</keyword>
<dbReference type="PANTHER" id="PTHR35810:SF1">
    <property type="entry name" value="CYTOPLASMIC PROTEIN"/>
    <property type="match status" value="1"/>
</dbReference>
<dbReference type="PANTHER" id="PTHR35810">
    <property type="entry name" value="CYTOPLASMIC PROTEIN-RELATED"/>
    <property type="match status" value="1"/>
</dbReference>